<reference evidence="1 2" key="1">
    <citation type="journal article" date="2025" name="Microbiol. Resour. Announc.">
        <title>Draft genome sequences for Neonectria magnoliae and Neonectria punicea, canker pathogens of Liriodendron tulipifera and Acer saccharum in West Virginia.</title>
        <authorList>
            <person name="Petronek H.M."/>
            <person name="Kasson M.T."/>
            <person name="Metheny A.M."/>
            <person name="Stauder C.M."/>
            <person name="Lovett B."/>
            <person name="Lynch S.C."/>
            <person name="Garnas J.R."/>
            <person name="Kasson L.R."/>
            <person name="Stajich J.E."/>
        </authorList>
    </citation>
    <scope>NUCLEOTIDE SEQUENCE [LARGE SCALE GENOMIC DNA]</scope>
    <source>
        <strain evidence="1 2">NRRL 64653</strain>
    </source>
</reference>
<keyword evidence="2" id="KW-1185">Reference proteome</keyword>
<organism evidence="1 2">
    <name type="scientific">Neonectria punicea</name>
    <dbReference type="NCBI Taxonomy" id="979145"/>
    <lineage>
        <taxon>Eukaryota</taxon>
        <taxon>Fungi</taxon>
        <taxon>Dikarya</taxon>
        <taxon>Ascomycota</taxon>
        <taxon>Pezizomycotina</taxon>
        <taxon>Sordariomycetes</taxon>
        <taxon>Hypocreomycetidae</taxon>
        <taxon>Hypocreales</taxon>
        <taxon>Nectriaceae</taxon>
        <taxon>Neonectria</taxon>
    </lineage>
</organism>
<dbReference type="Proteomes" id="UP001498476">
    <property type="component" value="Unassembled WGS sequence"/>
</dbReference>
<accession>A0ABR1GWR4</accession>
<evidence type="ECO:0000313" key="2">
    <source>
        <dbReference type="Proteomes" id="UP001498476"/>
    </source>
</evidence>
<comment type="caution">
    <text evidence="1">The sequence shown here is derived from an EMBL/GenBank/DDBJ whole genome shotgun (WGS) entry which is preliminary data.</text>
</comment>
<protein>
    <submittedName>
        <fullName evidence="1">Uncharacterized protein</fullName>
    </submittedName>
</protein>
<sequence length="166" mass="18451">MQGVMPVNDILDIVGPLAQGALDIANIFDTMLDPGYPFRPEGGHAPKATGSWEGLRLGAVQTAEWQIDEILAEPDEDWFDQQEHDIVAPYDKLKGLGVSIKHPIPFAKQGPLANVLGDVINHNFVRCFDEFLPDVESGSIRNMKQLVEWNRDHADLEVPSVCYFTP</sequence>
<dbReference type="Gene3D" id="3.90.1300.10">
    <property type="entry name" value="Amidase signature (AS) domain"/>
    <property type="match status" value="1"/>
</dbReference>
<dbReference type="EMBL" id="JAZAVJ010000134">
    <property type="protein sequence ID" value="KAK7413263.1"/>
    <property type="molecule type" value="Genomic_DNA"/>
</dbReference>
<name>A0ABR1GWR4_9HYPO</name>
<proteinExistence type="predicted"/>
<gene>
    <name evidence="1" type="ORF">QQX98_007851</name>
</gene>
<dbReference type="InterPro" id="IPR036928">
    <property type="entry name" value="AS_sf"/>
</dbReference>
<evidence type="ECO:0000313" key="1">
    <source>
        <dbReference type="EMBL" id="KAK7413263.1"/>
    </source>
</evidence>